<feature type="compositionally biased region" description="Polar residues" evidence="1">
    <location>
        <begin position="56"/>
        <end position="68"/>
    </location>
</feature>
<feature type="signal peptide" evidence="2">
    <location>
        <begin position="1"/>
        <end position="20"/>
    </location>
</feature>
<keyword evidence="4" id="KW-1185">Reference proteome</keyword>
<proteinExistence type="predicted"/>
<feature type="region of interest" description="Disordered" evidence="1">
    <location>
        <begin position="45"/>
        <end position="68"/>
    </location>
</feature>
<feature type="chain" id="PRO_5040761710" description="Secreted protein" evidence="2">
    <location>
        <begin position="21"/>
        <end position="110"/>
    </location>
</feature>
<evidence type="ECO:0008006" key="5">
    <source>
        <dbReference type="Google" id="ProtNLM"/>
    </source>
</evidence>
<keyword evidence="2" id="KW-0732">Signal</keyword>
<evidence type="ECO:0000313" key="4">
    <source>
        <dbReference type="Proteomes" id="UP001152607"/>
    </source>
</evidence>
<gene>
    <name evidence="3" type="ORF">PDIGIT_LOCUS13681</name>
</gene>
<dbReference type="EMBL" id="CAOQHR010000010">
    <property type="protein sequence ID" value="CAI6340504.1"/>
    <property type="molecule type" value="Genomic_DNA"/>
</dbReference>
<dbReference type="Proteomes" id="UP001152607">
    <property type="component" value="Unassembled WGS sequence"/>
</dbReference>
<organism evidence="3 4">
    <name type="scientific">Periconia digitata</name>
    <dbReference type="NCBI Taxonomy" id="1303443"/>
    <lineage>
        <taxon>Eukaryota</taxon>
        <taxon>Fungi</taxon>
        <taxon>Dikarya</taxon>
        <taxon>Ascomycota</taxon>
        <taxon>Pezizomycotina</taxon>
        <taxon>Dothideomycetes</taxon>
        <taxon>Pleosporomycetidae</taxon>
        <taxon>Pleosporales</taxon>
        <taxon>Massarineae</taxon>
        <taxon>Periconiaceae</taxon>
        <taxon>Periconia</taxon>
    </lineage>
</organism>
<feature type="compositionally biased region" description="Basic residues" evidence="1">
    <location>
        <begin position="45"/>
        <end position="55"/>
    </location>
</feature>
<accession>A0A9W4XQG4</accession>
<evidence type="ECO:0000256" key="2">
    <source>
        <dbReference type="SAM" id="SignalP"/>
    </source>
</evidence>
<reference evidence="3" key="1">
    <citation type="submission" date="2023-01" db="EMBL/GenBank/DDBJ databases">
        <authorList>
            <person name="Van Ghelder C."/>
            <person name="Rancurel C."/>
        </authorList>
    </citation>
    <scope>NUCLEOTIDE SEQUENCE</scope>
    <source>
        <strain evidence="3">CNCM I-4278</strain>
    </source>
</reference>
<sequence length="110" mass="12109">MMVVAMMLLLLMMIQVRVSTVCTAYIQVIACLLACLLGRNHTHPSIHPSTRRRRYSQSINSQSPPCTHPTTLSNARLTAGWSFTCIVVVLSLAESPPSLTLTTNPSLSWL</sequence>
<evidence type="ECO:0000256" key="1">
    <source>
        <dbReference type="SAM" id="MobiDB-lite"/>
    </source>
</evidence>
<comment type="caution">
    <text evidence="3">The sequence shown here is derived from an EMBL/GenBank/DDBJ whole genome shotgun (WGS) entry which is preliminary data.</text>
</comment>
<protein>
    <recommendedName>
        <fullName evidence="5">Secreted protein</fullName>
    </recommendedName>
</protein>
<name>A0A9W4XQG4_9PLEO</name>
<evidence type="ECO:0000313" key="3">
    <source>
        <dbReference type="EMBL" id="CAI6340504.1"/>
    </source>
</evidence>
<dbReference type="AlphaFoldDB" id="A0A9W4XQG4"/>